<dbReference type="OrthoDB" id="29308at2759"/>
<keyword evidence="2" id="KW-0813">Transport</keyword>
<reference evidence="6 7" key="1">
    <citation type="submission" date="2017-12" db="EMBL/GenBank/DDBJ databases">
        <title>Hemimetabolous genomes reveal molecular basis of termite eusociality.</title>
        <authorList>
            <person name="Harrison M.C."/>
            <person name="Jongepier E."/>
            <person name="Robertson H.M."/>
            <person name="Arning N."/>
            <person name="Bitard-Feildel T."/>
            <person name="Chao H."/>
            <person name="Childers C.P."/>
            <person name="Dinh H."/>
            <person name="Doddapaneni H."/>
            <person name="Dugan S."/>
            <person name="Gowin J."/>
            <person name="Greiner C."/>
            <person name="Han Y."/>
            <person name="Hu H."/>
            <person name="Hughes D.S.T."/>
            <person name="Huylmans A.-K."/>
            <person name="Kemena C."/>
            <person name="Kremer L.P.M."/>
            <person name="Lee S.L."/>
            <person name="Lopez-Ezquerra A."/>
            <person name="Mallet L."/>
            <person name="Monroy-Kuhn J.M."/>
            <person name="Moser A."/>
            <person name="Murali S.C."/>
            <person name="Muzny D.M."/>
            <person name="Otani S."/>
            <person name="Piulachs M.-D."/>
            <person name="Poelchau M."/>
            <person name="Qu J."/>
            <person name="Schaub F."/>
            <person name="Wada-Katsumata A."/>
            <person name="Worley K.C."/>
            <person name="Xie Q."/>
            <person name="Ylla G."/>
            <person name="Poulsen M."/>
            <person name="Gibbs R.A."/>
            <person name="Schal C."/>
            <person name="Richards S."/>
            <person name="Belles X."/>
            <person name="Korb J."/>
            <person name="Bornberg-Bauer E."/>
        </authorList>
    </citation>
    <scope>NUCLEOTIDE SEQUENCE [LARGE SCALE GENOMIC DNA]</scope>
    <source>
        <tissue evidence="6">Whole body</tissue>
    </source>
</reference>
<dbReference type="InterPro" id="IPR016024">
    <property type="entry name" value="ARM-type_fold"/>
</dbReference>
<evidence type="ECO:0000313" key="6">
    <source>
        <dbReference type="EMBL" id="PNF30420.1"/>
    </source>
</evidence>
<dbReference type="EMBL" id="NEVH01012095">
    <property type="protein sequence ID" value="PNF30420.1"/>
    <property type="molecule type" value="Genomic_DNA"/>
</dbReference>
<sequence>MKVALRHVKMSGIFEKSLESIGSLLSPLGTNVGLKHMLERCVTSRTKREEEWMIRDCLRLVKAKLSEPSSKPSTVIKCLAFSIFSELSGYKAEFAYIHAVKLAQNGSLAEKKMGYLACAFLLRECDSLAVLLVNTILRDLTSKNIYVVAMALCASCHVFPHDQVTVLLPVLEEKLKHPSDLPDVVMDIMPALVQIQNQILDGKLPLEYAYRGLHAPWMQISIIRLLRYLQEPGLDIYMLIQKTLQNVKLQIENAIGAAMVCECITTLVYHKVGDEMLASALLCVVDLMASPNSNLRYAGLSLLEIVLQQYKLPLSTAQQDVVLTSFCHPDEAMKRRTLSLLCTVAEAHNAETVCTQVVDYVCDQCSHNPHLQHDLISRAVALTDKFPNSQTHWHIAALIRVLPLARDKQAKAIQRRIQLMLLAGNGSLEQRTIARSKVLNILGKYSESKTVSTAVLEVYVWSLSQFCGAEDDQLVLEKLISLGYKVLHNQEPNTIMSYGVQNLLISIIQSAGHIAEKYDTAIDSLEEFLQETLKSHLADAYLRCTCMELLAALPHITVIHKVLQQPIQTETKLDFTLSFLDKYVCESLADNALPYQPKLLHIANPVLEITSLPSNSTTVPLAAAIMSSPCPSPLSSGTGSIVDFPRSESFGSEDSRSWSLRSPQKEDFRAKLLWSQEGRAKNVDSFVYVEHKEEVTPVPSDSKIQYLASLLFNRQEREAAGEEALQRDPLDELLSKDFQKLSASKPGKR</sequence>
<dbReference type="InterPro" id="IPR050840">
    <property type="entry name" value="Adaptor_Complx_Large_Subunit"/>
</dbReference>
<name>A0A2J7QP99_9NEOP</name>
<dbReference type="AlphaFoldDB" id="A0A2J7QP99"/>
<dbReference type="GO" id="GO:0016192">
    <property type="term" value="P:vesicle-mediated transport"/>
    <property type="evidence" value="ECO:0007669"/>
    <property type="project" value="InterPro"/>
</dbReference>
<protein>
    <recommendedName>
        <fullName evidence="5">Clathrin/coatomer adaptor adaptin-like N-terminal domain-containing protein</fullName>
    </recommendedName>
</protein>
<evidence type="ECO:0000313" key="7">
    <source>
        <dbReference type="Proteomes" id="UP000235965"/>
    </source>
</evidence>
<evidence type="ECO:0000256" key="4">
    <source>
        <dbReference type="ARBA" id="ARBA00023136"/>
    </source>
</evidence>
<dbReference type="Pfam" id="PF01602">
    <property type="entry name" value="Adaptin_N"/>
    <property type="match status" value="2"/>
</dbReference>
<dbReference type="InterPro" id="IPR011989">
    <property type="entry name" value="ARM-like"/>
</dbReference>
<dbReference type="Gene3D" id="1.25.10.10">
    <property type="entry name" value="Leucine-rich Repeat Variant"/>
    <property type="match status" value="2"/>
</dbReference>
<evidence type="ECO:0000256" key="1">
    <source>
        <dbReference type="ARBA" id="ARBA00004308"/>
    </source>
</evidence>
<comment type="subcellular location">
    <subcellularLocation>
        <location evidence="1">Endomembrane system</location>
    </subcellularLocation>
</comment>
<evidence type="ECO:0000256" key="3">
    <source>
        <dbReference type="ARBA" id="ARBA00022927"/>
    </source>
</evidence>
<comment type="caution">
    <text evidence="6">The sequence shown here is derived from an EMBL/GenBank/DDBJ whole genome shotgun (WGS) entry which is preliminary data.</text>
</comment>
<feature type="domain" description="Clathrin/coatomer adaptor adaptin-like N-terminal" evidence="5">
    <location>
        <begin position="57"/>
        <end position="179"/>
    </location>
</feature>
<proteinExistence type="predicted"/>
<gene>
    <name evidence="6" type="ORF">B7P43_G12873</name>
</gene>
<keyword evidence="7" id="KW-1185">Reference proteome</keyword>
<keyword evidence="4" id="KW-0472">Membrane</keyword>
<organism evidence="6 7">
    <name type="scientific">Cryptotermes secundus</name>
    <dbReference type="NCBI Taxonomy" id="105785"/>
    <lineage>
        <taxon>Eukaryota</taxon>
        <taxon>Metazoa</taxon>
        <taxon>Ecdysozoa</taxon>
        <taxon>Arthropoda</taxon>
        <taxon>Hexapoda</taxon>
        <taxon>Insecta</taxon>
        <taxon>Pterygota</taxon>
        <taxon>Neoptera</taxon>
        <taxon>Polyneoptera</taxon>
        <taxon>Dictyoptera</taxon>
        <taxon>Blattodea</taxon>
        <taxon>Blattoidea</taxon>
        <taxon>Termitoidae</taxon>
        <taxon>Kalotermitidae</taxon>
        <taxon>Cryptotermitinae</taxon>
        <taxon>Cryptotermes</taxon>
    </lineage>
</organism>
<evidence type="ECO:0000259" key="5">
    <source>
        <dbReference type="Pfam" id="PF01602"/>
    </source>
</evidence>
<dbReference type="PANTHER" id="PTHR22780">
    <property type="entry name" value="ADAPTIN, ALPHA/GAMMA/EPSILON"/>
    <property type="match status" value="1"/>
</dbReference>
<keyword evidence="3" id="KW-0653">Protein transport</keyword>
<dbReference type="GO" id="GO:0030117">
    <property type="term" value="C:membrane coat"/>
    <property type="evidence" value="ECO:0007669"/>
    <property type="project" value="InterPro"/>
</dbReference>
<dbReference type="GO" id="GO:0012505">
    <property type="term" value="C:endomembrane system"/>
    <property type="evidence" value="ECO:0007669"/>
    <property type="project" value="UniProtKB-SubCell"/>
</dbReference>
<accession>A0A2J7QP99</accession>
<dbReference type="SUPFAM" id="SSF48371">
    <property type="entry name" value="ARM repeat"/>
    <property type="match status" value="1"/>
</dbReference>
<dbReference type="GO" id="GO:0006886">
    <property type="term" value="P:intracellular protein transport"/>
    <property type="evidence" value="ECO:0007669"/>
    <property type="project" value="InterPro"/>
</dbReference>
<dbReference type="Proteomes" id="UP000235965">
    <property type="component" value="Unassembled WGS sequence"/>
</dbReference>
<feature type="domain" description="Clathrin/coatomer adaptor adaptin-like N-terminal" evidence="5">
    <location>
        <begin position="184"/>
        <end position="497"/>
    </location>
</feature>
<evidence type="ECO:0000256" key="2">
    <source>
        <dbReference type="ARBA" id="ARBA00022448"/>
    </source>
</evidence>
<dbReference type="InterPro" id="IPR002553">
    <property type="entry name" value="Clathrin/coatomer_adapt-like_N"/>
</dbReference>